<dbReference type="SUPFAM" id="SSF53271">
    <property type="entry name" value="PRTase-like"/>
    <property type="match status" value="1"/>
</dbReference>
<dbReference type="CDD" id="cd06223">
    <property type="entry name" value="PRTases_typeI"/>
    <property type="match status" value="1"/>
</dbReference>
<dbReference type="RefSeq" id="WP_141134292.1">
    <property type="nucleotide sequence ID" value="NZ_FZPF01000001.1"/>
</dbReference>
<reference evidence="2 3" key="1">
    <citation type="submission" date="2015-02" db="EMBL/GenBank/DDBJ databases">
        <title>Genome Sequence of Jannaschia aquimarina DSM28248, a member of the Roseobacter clade.</title>
        <authorList>
            <person name="Voget S."/>
            <person name="Daniel R."/>
        </authorList>
    </citation>
    <scope>NUCLEOTIDE SEQUENCE [LARGE SCALE GENOMIC DNA]</scope>
    <source>
        <strain evidence="2 3">GSW-M26</strain>
    </source>
</reference>
<dbReference type="Gene3D" id="3.40.50.2020">
    <property type="match status" value="1"/>
</dbReference>
<protein>
    <submittedName>
        <fullName evidence="2">PyrE_2 protein</fullName>
        <ecNumber evidence="2">2.4.2.10</ecNumber>
    </submittedName>
</protein>
<dbReference type="InterPro" id="IPR000836">
    <property type="entry name" value="PRTase_dom"/>
</dbReference>
<gene>
    <name evidence="2" type="primary">pyrE_2</name>
    <name evidence="2" type="ORF">jaqu_34200</name>
</gene>
<proteinExistence type="predicted"/>
<evidence type="ECO:0000313" key="2">
    <source>
        <dbReference type="EMBL" id="KIT15093.1"/>
    </source>
</evidence>
<keyword evidence="2" id="KW-0328">Glycosyltransferase</keyword>
<dbReference type="GO" id="GO:0004588">
    <property type="term" value="F:orotate phosphoribosyltransferase activity"/>
    <property type="evidence" value="ECO:0007669"/>
    <property type="project" value="UniProtKB-EC"/>
</dbReference>
<dbReference type="STRING" id="935700.jaqu_34200"/>
<dbReference type="EMBL" id="JYFE01000060">
    <property type="protein sequence ID" value="KIT15093.1"/>
    <property type="molecule type" value="Genomic_DNA"/>
</dbReference>
<comment type="caution">
    <text evidence="2">The sequence shown here is derived from an EMBL/GenBank/DDBJ whole genome shotgun (WGS) entry which is preliminary data.</text>
</comment>
<dbReference type="Pfam" id="PF00156">
    <property type="entry name" value="Pribosyltran"/>
    <property type="match status" value="1"/>
</dbReference>
<evidence type="ECO:0000259" key="1">
    <source>
        <dbReference type="Pfam" id="PF00156"/>
    </source>
</evidence>
<dbReference type="AlphaFoldDB" id="A0A0D1D4U6"/>
<feature type="domain" description="Phosphoribosyltransferase" evidence="1">
    <location>
        <begin position="16"/>
        <end position="114"/>
    </location>
</feature>
<evidence type="ECO:0000313" key="3">
    <source>
        <dbReference type="Proteomes" id="UP000032232"/>
    </source>
</evidence>
<keyword evidence="3" id="KW-1185">Reference proteome</keyword>
<dbReference type="OrthoDB" id="9804476at2"/>
<accession>A0A0D1D4U6</accession>
<dbReference type="Proteomes" id="UP000032232">
    <property type="component" value="Unassembled WGS sequence"/>
</dbReference>
<dbReference type="InterPro" id="IPR029057">
    <property type="entry name" value="PRTase-like"/>
</dbReference>
<organism evidence="2 3">
    <name type="scientific">Jannaschia aquimarina</name>
    <dbReference type="NCBI Taxonomy" id="935700"/>
    <lineage>
        <taxon>Bacteria</taxon>
        <taxon>Pseudomonadati</taxon>
        <taxon>Pseudomonadota</taxon>
        <taxon>Alphaproteobacteria</taxon>
        <taxon>Rhodobacterales</taxon>
        <taxon>Roseobacteraceae</taxon>
        <taxon>Jannaschia</taxon>
    </lineage>
</organism>
<dbReference type="PATRIC" id="fig|935700.4.peg.3530"/>
<name>A0A0D1D4U6_9RHOB</name>
<sequence>MKYYNYQDMAAVLLRERGRLPERVDLVVGIPRSGMAAATMIATQLNIPMTDPDGFRAGRLMAVGETKSRPDIARALSDDRTVLLVDDVIGSGRAFRQAQEVLAGAAHPGRIVSCAVFGPDLSHPDVDLVLEEAPIGFLSQWNLMHHAILADTGVALEGVLSPQPALHEIADPDAFARFLEMNGPLHATSGKIGEIVSRADEKCRDAVEAWLARHGIRYDRLAHVPHGADQAIFKAQVYRRATTQVFIEASATVARRIAARTGRPVLCLETQSIVFPYMRDNAYAPVEIRRSSAFLSRFKLRTRLIVGKRAYSAMKAIAARRLG</sequence>
<dbReference type="EC" id="2.4.2.10" evidence="2"/>
<keyword evidence="2" id="KW-0808">Transferase</keyword>